<evidence type="ECO:0000256" key="11">
    <source>
        <dbReference type="ARBA" id="ARBA00034776"/>
    </source>
</evidence>
<evidence type="ECO:0000256" key="5">
    <source>
        <dbReference type="ARBA" id="ARBA00022499"/>
    </source>
</evidence>
<sequence length="254" mass="27519">MGKAQSVRFKIKLTASSYLPAIVVALPHRLLAQAKSTLAKSTSAPSLDEDRKGRSKLQAGKTYPFHLALSNPLYPIQVRLSVQRMHVPATSSKAGEEKARRPSFAISLPTSPFTVSAYAEAWKYEDDEDMFGLDDEVLEARLRGERPDPNAHAKGIKGEKEKSVGVVERKGNTTVVGGEVVIGKEARGGVEFNMLVSFTYRSDDPGPADSVTASPTKTKGGSGSGMETFAFYTVVDLGIIVLKEVRHNIIDEII</sequence>
<evidence type="ECO:0000256" key="6">
    <source>
        <dbReference type="ARBA" id="ARBA00022553"/>
    </source>
</evidence>
<evidence type="ECO:0000256" key="7">
    <source>
        <dbReference type="ARBA" id="ARBA00022843"/>
    </source>
</evidence>
<keyword evidence="10" id="KW-0206">Cytoskeleton</keyword>
<comment type="subunit">
    <text evidence="13">Subunit of dynactin, a multiprotein complex part of a tripartite complex with dynein and a adapter, such as BICDL1, BICD2 or HOOK3. The dynactin complex is built around ACTR1A/ACTB filament and consists of an actin-related filament composed of a shoulder domain, a pointed end and a barbed end. Its length is defined by its flexible shoulder domain. The soulder is composed of 2 DCTN1 subunits, 4 DCTN2 and 2 DCTN3. The 4 DCNT2 (via N-terminus) bind the ACTR1A filament and act as molecular rulers to determine the length. The pointed end is important for binding dynein-dynactin cargo adapters. Consists of 4 subunits: ACTR10, DCNT4, DCTN5 and DCTN6. The barbed end is composed of a CAPZA1:CAPZB heterodimers, which binds ACTR1A/ACTB filament and dynactin and stabilizes dynactin. Interacts with ATP7B, but not ATP7A, in a copper-dependent manner. Interacts with ANK2; this interaction is required for localization at costameres. Interacts with N4BP2L1.</text>
</comment>
<keyword evidence="6" id="KW-0597">Phosphoprotein</keyword>
<comment type="subcellular location">
    <subcellularLocation>
        <location evidence="1">Cytoplasm</location>
        <location evidence="1">Cytoskeleton</location>
        <location evidence="1">Microtubule organizing center</location>
        <location evidence="1">Centrosome</location>
    </subcellularLocation>
    <subcellularLocation>
        <location evidence="2">Cytoplasm</location>
        <location evidence="2">Cytoskeleton</location>
        <location evidence="2">Stress fiber</location>
    </subcellularLocation>
    <subcellularLocation>
        <location evidence="3">Cytoplasm</location>
        <location evidence="3">Myofibril</location>
    </subcellularLocation>
</comment>
<proteinExistence type="inferred from homology"/>
<evidence type="ECO:0000256" key="9">
    <source>
        <dbReference type="ARBA" id="ARBA00023054"/>
    </source>
</evidence>
<evidence type="ECO:0000313" key="15">
    <source>
        <dbReference type="EMBL" id="KAL0569168.1"/>
    </source>
</evidence>
<keyword evidence="16" id="KW-1185">Reference proteome</keyword>
<comment type="similarity">
    <text evidence="11">Belongs to the dynactin subunit 4 family.</text>
</comment>
<evidence type="ECO:0000313" key="16">
    <source>
        <dbReference type="Proteomes" id="UP001465976"/>
    </source>
</evidence>
<gene>
    <name evidence="15" type="ORF">V5O48_012796</name>
</gene>
<evidence type="ECO:0000256" key="1">
    <source>
        <dbReference type="ARBA" id="ARBA00004300"/>
    </source>
</evidence>
<protein>
    <recommendedName>
        <fullName evidence="12">Dynactin subunit 4</fullName>
    </recommendedName>
</protein>
<keyword evidence="9" id="KW-0175">Coiled coil</keyword>
<organism evidence="15 16">
    <name type="scientific">Marasmius crinis-equi</name>
    <dbReference type="NCBI Taxonomy" id="585013"/>
    <lineage>
        <taxon>Eukaryota</taxon>
        <taxon>Fungi</taxon>
        <taxon>Dikarya</taxon>
        <taxon>Basidiomycota</taxon>
        <taxon>Agaricomycotina</taxon>
        <taxon>Agaricomycetes</taxon>
        <taxon>Agaricomycetidae</taxon>
        <taxon>Agaricales</taxon>
        <taxon>Marasmiineae</taxon>
        <taxon>Marasmiaceae</taxon>
        <taxon>Marasmius</taxon>
    </lineage>
</organism>
<keyword evidence="7" id="KW-0832">Ubl conjugation</keyword>
<keyword evidence="8" id="KW-0007">Acetylation</keyword>
<name>A0ABR3F1U7_9AGAR</name>
<evidence type="ECO:0000256" key="8">
    <source>
        <dbReference type="ARBA" id="ARBA00022990"/>
    </source>
</evidence>
<dbReference type="PANTHER" id="PTHR13034:SF2">
    <property type="entry name" value="DYNACTIN SUBUNIT 4"/>
    <property type="match status" value="1"/>
</dbReference>
<evidence type="ECO:0000256" key="14">
    <source>
        <dbReference type="SAM" id="MobiDB-lite"/>
    </source>
</evidence>
<evidence type="ECO:0000256" key="12">
    <source>
        <dbReference type="ARBA" id="ARBA00034864"/>
    </source>
</evidence>
<dbReference type="InterPro" id="IPR008603">
    <property type="entry name" value="DCTN4"/>
</dbReference>
<keyword evidence="5" id="KW-1017">Isopeptide bond</keyword>
<comment type="caution">
    <text evidence="15">The sequence shown here is derived from an EMBL/GenBank/DDBJ whole genome shotgun (WGS) entry which is preliminary data.</text>
</comment>
<dbReference type="EMBL" id="JBAHYK010001177">
    <property type="protein sequence ID" value="KAL0569168.1"/>
    <property type="molecule type" value="Genomic_DNA"/>
</dbReference>
<accession>A0ABR3F1U7</accession>
<evidence type="ECO:0000256" key="10">
    <source>
        <dbReference type="ARBA" id="ARBA00023212"/>
    </source>
</evidence>
<feature type="region of interest" description="Disordered" evidence="14">
    <location>
        <begin position="204"/>
        <end position="223"/>
    </location>
</feature>
<reference evidence="15 16" key="1">
    <citation type="submission" date="2024-02" db="EMBL/GenBank/DDBJ databases">
        <title>A draft genome for the cacao thread blight pathogen Marasmius crinis-equi.</title>
        <authorList>
            <person name="Cohen S.P."/>
            <person name="Baruah I.K."/>
            <person name="Amoako-Attah I."/>
            <person name="Bukari Y."/>
            <person name="Meinhardt L.W."/>
            <person name="Bailey B.A."/>
        </authorList>
    </citation>
    <scope>NUCLEOTIDE SEQUENCE [LARGE SCALE GENOMIC DNA]</scope>
    <source>
        <strain evidence="15 16">GH-76</strain>
    </source>
</reference>
<evidence type="ECO:0000256" key="4">
    <source>
        <dbReference type="ARBA" id="ARBA00022490"/>
    </source>
</evidence>
<keyword evidence="4" id="KW-0963">Cytoplasm</keyword>
<evidence type="ECO:0000256" key="2">
    <source>
        <dbReference type="ARBA" id="ARBA00004529"/>
    </source>
</evidence>
<evidence type="ECO:0000256" key="3">
    <source>
        <dbReference type="ARBA" id="ARBA00004657"/>
    </source>
</evidence>
<dbReference type="PANTHER" id="PTHR13034">
    <property type="entry name" value="DYNACTIN P62 SUBUNIT"/>
    <property type="match status" value="1"/>
</dbReference>
<dbReference type="Pfam" id="PF05502">
    <property type="entry name" value="Dynactin_p62"/>
    <property type="match status" value="1"/>
</dbReference>
<dbReference type="Proteomes" id="UP001465976">
    <property type="component" value="Unassembled WGS sequence"/>
</dbReference>
<evidence type="ECO:0000256" key="13">
    <source>
        <dbReference type="ARBA" id="ARBA00093507"/>
    </source>
</evidence>